<dbReference type="InterPro" id="IPR000462">
    <property type="entry name" value="CDP-OH_P_trans"/>
</dbReference>
<dbReference type="InterPro" id="IPR048254">
    <property type="entry name" value="CDP_ALCOHOL_P_TRANSF_CS"/>
</dbReference>
<evidence type="ECO:0000256" key="2">
    <source>
        <dbReference type="RuleBase" id="RU003750"/>
    </source>
</evidence>
<dbReference type="Gene3D" id="1.20.120.1760">
    <property type="match status" value="1"/>
</dbReference>
<dbReference type="InterPro" id="IPR043130">
    <property type="entry name" value="CDP-OH_PTrfase_TM_dom"/>
</dbReference>
<feature type="transmembrane region" description="Helical" evidence="3">
    <location>
        <begin position="213"/>
        <end position="235"/>
    </location>
</feature>
<dbReference type="STRING" id="1891926.Fuma_04199"/>
<keyword evidence="3" id="KW-1133">Transmembrane helix</keyword>
<dbReference type="Proteomes" id="UP000187735">
    <property type="component" value="Chromosome"/>
</dbReference>
<dbReference type="OrthoDB" id="9777147at2"/>
<evidence type="ECO:0000313" key="4">
    <source>
        <dbReference type="EMBL" id="APZ94567.1"/>
    </source>
</evidence>
<feature type="transmembrane region" description="Helical" evidence="3">
    <location>
        <begin position="60"/>
        <end position="78"/>
    </location>
</feature>
<dbReference type="GO" id="GO:0016020">
    <property type="term" value="C:membrane"/>
    <property type="evidence" value="ECO:0007669"/>
    <property type="project" value="InterPro"/>
</dbReference>
<dbReference type="GO" id="GO:0008654">
    <property type="term" value="P:phospholipid biosynthetic process"/>
    <property type="evidence" value="ECO:0007669"/>
    <property type="project" value="InterPro"/>
</dbReference>
<feature type="transmembrane region" description="Helical" evidence="3">
    <location>
        <begin position="147"/>
        <end position="164"/>
    </location>
</feature>
<keyword evidence="3" id="KW-0472">Membrane</keyword>
<feature type="transmembrane region" description="Helical" evidence="3">
    <location>
        <begin position="176"/>
        <end position="198"/>
    </location>
</feature>
<evidence type="ECO:0000256" key="3">
    <source>
        <dbReference type="SAM" id="Phobius"/>
    </source>
</evidence>
<dbReference type="GO" id="GO:0016780">
    <property type="term" value="F:phosphotransferase activity, for other substituted phosphate groups"/>
    <property type="evidence" value="ECO:0007669"/>
    <property type="project" value="InterPro"/>
</dbReference>
<feature type="transmembrane region" description="Helical" evidence="3">
    <location>
        <begin position="17"/>
        <end position="40"/>
    </location>
</feature>
<evidence type="ECO:0000256" key="1">
    <source>
        <dbReference type="ARBA" id="ARBA00022679"/>
    </source>
</evidence>
<evidence type="ECO:0000313" key="5">
    <source>
        <dbReference type="Proteomes" id="UP000187735"/>
    </source>
</evidence>
<accession>A0A1P8WKJ0</accession>
<sequence>MDTPEVKPKKTSRQKAFAVLPTLLTLGNAVCGFGAITILARVGPTFDVVGGYDPALEMVNAAKLIFLAMLFDALDGSAARLTNQSSDFGAMLDSLCDVVSFGVAPAFMMLKLTDPRHRLMETLQLKGDSAPTVERMFTAPFDYPIDVLWPIAALFLACAILRLARFNVETEEEDDHSGFSGLPSPAAAAVIASFPIGVDSLTKKAWAEPAGEIILPALAVLLPLITLATAVLMVSRVPYPHIFNQMLRGSQGRKQLLQLVFTLALLSAIGGMTIPVIFCWFAFAGPCQAVWRKYVNPLFRKSSAT</sequence>
<organism evidence="4 5">
    <name type="scientific">Fuerstiella marisgermanici</name>
    <dbReference type="NCBI Taxonomy" id="1891926"/>
    <lineage>
        <taxon>Bacteria</taxon>
        <taxon>Pseudomonadati</taxon>
        <taxon>Planctomycetota</taxon>
        <taxon>Planctomycetia</taxon>
        <taxon>Planctomycetales</taxon>
        <taxon>Planctomycetaceae</taxon>
        <taxon>Fuerstiella</taxon>
    </lineage>
</organism>
<name>A0A1P8WKJ0_9PLAN</name>
<dbReference type="Pfam" id="PF01066">
    <property type="entry name" value="CDP-OH_P_transf"/>
    <property type="match status" value="1"/>
</dbReference>
<proteinExistence type="inferred from homology"/>
<dbReference type="PROSITE" id="PS00379">
    <property type="entry name" value="CDP_ALCOHOL_P_TRANSF"/>
    <property type="match status" value="1"/>
</dbReference>
<reference evidence="4 5" key="1">
    <citation type="journal article" date="2016" name="Front. Microbiol.">
        <title>Fuerstia marisgermanicae gen. nov., sp. nov., an Unusual Member of the Phylum Planctomycetes from the German Wadden Sea.</title>
        <authorList>
            <person name="Kohn T."/>
            <person name="Heuer A."/>
            <person name="Jogler M."/>
            <person name="Vollmers J."/>
            <person name="Boedeker C."/>
            <person name="Bunk B."/>
            <person name="Rast P."/>
            <person name="Borchert D."/>
            <person name="Glockner I."/>
            <person name="Freese H.M."/>
            <person name="Klenk H.P."/>
            <person name="Overmann J."/>
            <person name="Kaster A.K."/>
            <person name="Rohde M."/>
            <person name="Wiegand S."/>
            <person name="Jogler C."/>
        </authorList>
    </citation>
    <scope>NUCLEOTIDE SEQUENCE [LARGE SCALE GENOMIC DNA]</scope>
    <source>
        <strain evidence="4 5">NH11</strain>
    </source>
</reference>
<comment type="similarity">
    <text evidence="2">Belongs to the CDP-alcohol phosphatidyltransferase class-I family.</text>
</comment>
<protein>
    <submittedName>
        <fullName evidence="4">CDP-diacylglycerol-serine O-phosphatidyltransferase</fullName>
    </submittedName>
</protein>
<keyword evidence="5" id="KW-1185">Reference proteome</keyword>
<gene>
    <name evidence="4" type="ORF">Fuma_04199</name>
</gene>
<feature type="transmembrane region" description="Helical" evidence="3">
    <location>
        <begin position="256"/>
        <end position="283"/>
    </location>
</feature>
<dbReference type="EMBL" id="CP017641">
    <property type="protein sequence ID" value="APZ94567.1"/>
    <property type="molecule type" value="Genomic_DNA"/>
</dbReference>
<dbReference type="KEGG" id="fmr:Fuma_04199"/>
<keyword evidence="1 2" id="KW-0808">Transferase</keyword>
<dbReference type="AlphaFoldDB" id="A0A1P8WKJ0"/>
<feature type="transmembrane region" description="Helical" evidence="3">
    <location>
        <begin position="90"/>
        <end position="110"/>
    </location>
</feature>
<keyword evidence="3" id="KW-0812">Transmembrane</keyword>